<dbReference type="EMBL" id="CACVAY010000073">
    <property type="protein sequence ID" value="CAA6816097.1"/>
    <property type="molecule type" value="Genomic_DNA"/>
</dbReference>
<evidence type="ECO:0000259" key="1">
    <source>
        <dbReference type="Pfam" id="PF00117"/>
    </source>
</evidence>
<reference evidence="2" key="1">
    <citation type="submission" date="2020-01" db="EMBL/GenBank/DDBJ databases">
        <authorList>
            <person name="Meier V. D."/>
            <person name="Meier V D."/>
        </authorList>
    </citation>
    <scope>NUCLEOTIDE SEQUENCE</scope>
    <source>
        <strain evidence="2">HLG_WM_MAG_07</strain>
    </source>
</reference>
<dbReference type="EC" id="6.3.5.2" evidence="2"/>
<keyword evidence="2" id="KW-0436">Ligase</keyword>
<dbReference type="Pfam" id="PF00117">
    <property type="entry name" value="GATase"/>
    <property type="match status" value="1"/>
</dbReference>
<organism evidence="2">
    <name type="scientific">uncultured Thiotrichaceae bacterium</name>
    <dbReference type="NCBI Taxonomy" id="298394"/>
    <lineage>
        <taxon>Bacteria</taxon>
        <taxon>Pseudomonadati</taxon>
        <taxon>Pseudomonadota</taxon>
        <taxon>Gammaproteobacteria</taxon>
        <taxon>Thiotrichales</taxon>
        <taxon>Thiotrichaceae</taxon>
        <taxon>environmental samples</taxon>
    </lineage>
</organism>
<protein>
    <submittedName>
        <fullName evidence="2">Glutamine amidotransferase class-I (EC)</fullName>
        <ecNumber evidence="2">6.3.5.2</ecNumber>
    </submittedName>
</protein>
<dbReference type="InterPro" id="IPR044992">
    <property type="entry name" value="ChyE-like"/>
</dbReference>
<dbReference type="InterPro" id="IPR029062">
    <property type="entry name" value="Class_I_gatase-like"/>
</dbReference>
<dbReference type="GO" id="GO:0003922">
    <property type="term" value="F:GMP synthase (glutamine-hydrolyzing) activity"/>
    <property type="evidence" value="ECO:0007669"/>
    <property type="project" value="UniProtKB-EC"/>
</dbReference>
<feature type="non-terminal residue" evidence="2">
    <location>
        <position position="216"/>
    </location>
</feature>
<dbReference type="PROSITE" id="PS51273">
    <property type="entry name" value="GATASE_TYPE_1"/>
    <property type="match status" value="1"/>
</dbReference>
<dbReference type="InterPro" id="IPR017926">
    <property type="entry name" value="GATASE"/>
</dbReference>
<dbReference type="Gene3D" id="3.40.50.880">
    <property type="match status" value="1"/>
</dbReference>
<gene>
    <name evidence="2" type="ORF">HELGO_WM16785</name>
</gene>
<dbReference type="AlphaFoldDB" id="A0A6S6TCX4"/>
<dbReference type="GO" id="GO:0005829">
    <property type="term" value="C:cytosol"/>
    <property type="evidence" value="ECO:0007669"/>
    <property type="project" value="TreeGrafter"/>
</dbReference>
<proteinExistence type="predicted"/>
<keyword evidence="2" id="KW-0808">Transferase</keyword>
<dbReference type="SUPFAM" id="SSF52317">
    <property type="entry name" value="Class I glutamine amidotransferase-like"/>
    <property type="match status" value="1"/>
</dbReference>
<name>A0A6S6TCX4_9GAMM</name>
<dbReference type="FunFam" id="3.40.50.880:FF:000033">
    <property type="entry name" value="Glutamine amidotransferase class-I"/>
    <property type="match status" value="1"/>
</dbReference>
<dbReference type="PANTHER" id="PTHR42695:SF5">
    <property type="entry name" value="GLUTAMINE AMIDOTRANSFERASE YLR126C-RELATED"/>
    <property type="match status" value="1"/>
</dbReference>
<accession>A0A6S6TCX4</accession>
<sequence>MKVHYLQHVPFENPGNILPYLHDKGTQIHASHLYNANDLPDVNDFDLLIVMGGPMGIYEDAEYPWLAPEKALIKAAIDAGKKVLGICLGAQLIADVMGATVTKNVHREIGWFDITPSSELSSTILADTFPQLVNVFHWHSDTFTIPDGAIPVASSDACKNQGFIYENRVIALQFHLEITQEGASSIINNCRDELDGSIFVQNEGEILANSQNFETI</sequence>
<dbReference type="CDD" id="cd01741">
    <property type="entry name" value="GATase1_1"/>
    <property type="match status" value="1"/>
</dbReference>
<dbReference type="GO" id="GO:0016740">
    <property type="term" value="F:transferase activity"/>
    <property type="evidence" value="ECO:0007669"/>
    <property type="project" value="UniProtKB-KW"/>
</dbReference>
<dbReference type="PANTHER" id="PTHR42695">
    <property type="entry name" value="GLUTAMINE AMIDOTRANSFERASE YLR126C-RELATED"/>
    <property type="match status" value="1"/>
</dbReference>
<evidence type="ECO:0000313" key="2">
    <source>
        <dbReference type="EMBL" id="CAA6816097.1"/>
    </source>
</evidence>
<feature type="domain" description="Glutamine amidotransferase" evidence="1">
    <location>
        <begin position="41"/>
        <end position="187"/>
    </location>
</feature>
<keyword evidence="2" id="KW-0315">Glutamine amidotransferase</keyword>